<dbReference type="STRING" id="997353.HMPREF9144_2038"/>
<dbReference type="InterPro" id="IPR045886">
    <property type="entry name" value="ThiF/MoeB/HesA"/>
</dbReference>
<dbReference type="Pfam" id="PF00899">
    <property type="entry name" value="ThiF"/>
    <property type="match status" value="1"/>
</dbReference>
<dbReference type="InterPro" id="IPR000594">
    <property type="entry name" value="ThiF_NAD_FAD-bd"/>
</dbReference>
<comment type="caution">
    <text evidence="2">The sequence shown here is derived from an EMBL/GenBank/DDBJ whole genome shotgun (WGS) entry which is preliminary data.</text>
</comment>
<dbReference type="AlphaFoldDB" id="F9DK46"/>
<evidence type="ECO:0000313" key="3">
    <source>
        <dbReference type="Proteomes" id="UP000004123"/>
    </source>
</evidence>
<organism evidence="2 3">
    <name type="scientific">Prevotella pallens ATCC 700821</name>
    <dbReference type="NCBI Taxonomy" id="997353"/>
    <lineage>
        <taxon>Bacteria</taxon>
        <taxon>Pseudomonadati</taxon>
        <taxon>Bacteroidota</taxon>
        <taxon>Bacteroidia</taxon>
        <taxon>Bacteroidales</taxon>
        <taxon>Prevotellaceae</taxon>
        <taxon>Prevotella</taxon>
    </lineage>
</organism>
<dbReference type="PANTHER" id="PTHR43267">
    <property type="entry name" value="TRNA THREONYLCARBAMOYLADENOSINE DEHYDRATASE"/>
    <property type="match status" value="1"/>
</dbReference>
<dbReference type="Proteomes" id="UP000004123">
    <property type="component" value="Unassembled WGS sequence"/>
</dbReference>
<protein>
    <submittedName>
        <fullName evidence="2">UBA/THIF-type NAD/FAD binding protein</fullName>
    </submittedName>
</protein>
<dbReference type="GO" id="GO:0008641">
    <property type="term" value="F:ubiquitin-like modifier activating enzyme activity"/>
    <property type="evidence" value="ECO:0007669"/>
    <property type="project" value="InterPro"/>
</dbReference>
<feature type="domain" description="THIF-type NAD/FAD binding fold" evidence="1">
    <location>
        <begin position="22"/>
        <end position="137"/>
    </location>
</feature>
<dbReference type="HOGENOM" id="CLU_1446449_0_0_10"/>
<dbReference type="Gene3D" id="3.40.50.720">
    <property type="entry name" value="NAD(P)-binding Rossmann-like Domain"/>
    <property type="match status" value="1"/>
</dbReference>
<dbReference type="EMBL" id="AFPY01000104">
    <property type="protein sequence ID" value="EGQ14794.1"/>
    <property type="molecule type" value="Genomic_DNA"/>
</dbReference>
<sequence>MYFLIYTSNFAKNKLSVMEERYSRNRLYVSENEQSIIKDYKIFLGGAGIGSIVAECALRLGFEHITIVDGDKVEKTNLNRQNYTGNDIGRYKAECLAERLLSINPNAHITVHTEFLTSDNIEALIANHNVAINALDLKDETPFVFDKIPYFRSVFACKKSKCMIHKSIQTLAYVRKFTYLSATKHIK</sequence>
<dbReference type="SUPFAM" id="SSF69572">
    <property type="entry name" value="Activating enzymes of the ubiquitin-like proteins"/>
    <property type="match status" value="1"/>
</dbReference>
<dbReference type="GO" id="GO:0061503">
    <property type="term" value="F:tRNA threonylcarbamoyladenosine dehydratase"/>
    <property type="evidence" value="ECO:0007669"/>
    <property type="project" value="TreeGrafter"/>
</dbReference>
<dbReference type="GO" id="GO:0061504">
    <property type="term" value="P:cyclic threonylcarbamoyladenosine biosynthetic process"/>
    <property type="evidence" value="ECO:0007669"/>
    <property type="project" value="TreeGrafter"/>
</dbReference>
<name>F9DK46_9BACT</name>
<dbReference type="InterPro" id="IPR035985">
    <property type="entry name" value="Ubiquitin-activating_enz"/>
</dbReference>
<gene>
    <name evidence="2" type="ORF">HMPREF9144_2038</name>
</gene>
<dbReference type="eggNOG" id="COG0476">
    <property type="taxonomic scope" value="Bacteria"/>
</dbReference>
<dbReference type="PANTHER" id="PTHR43267:SF1">
    <property type="entry name" value="TRNA THREONYLCARBAMOYLADENOSINE DEHYDRATASE"/>
    <property type="match status" value="1"/>
</dbReference>
<reference evidence="2 3" key="1">
    <citation type="submission" date="2011-04" db="EMBL/GenBank/DDBJ databases">
        <authorList>
            <person name="Muzny D."/>
            <person name="Qin X."/>
            <person name="Deng J."/>
            <person name="Jiang H."/>
            <person name="Liu Y."/>
            <person name="Qu J."/>
            <person name="Song X.-Z."/>
            <person name="Zhang L."/>
            <person name="Thornton R."/>
            <person name="Coyle M."/>
            <person name="Francisco L."/>
            <person name="Jackson L."/>
            <person name="Javaid M."/>
            <person name="Korchina V."/>
            <person name="Kovar C."/>
            <person name="Mata R."/>
            <person name="Mathew T."/>
            <person name="Ngo R."/>
            <person name="Nguyen L."/>
            <person name="Nguyen N."/>
            <person name="Okwuonu G."/>
            <person name="Ongeri F."/>
            <person name="Pham C."/>
            <person name="Simmons D."/>
            <person name="Wilczek-Boney K."/>
            <person name="Hale W."/>
            <person name="Jakkamsetti A."/>
            <person name="Pham P."/>
            <person name="Ruth R."/>
            <person name="San Lucas F."/>
            <person name="Warren J."/>
            <person name="Zhang J."/>
            <person name="Zhao Z."/>
            <person name="Zhou C."/>
            <person name="Zhu D."/>
            <person name="Lee S."/>
            <person name="Bess C."/>
            <person name="Blankenburg K."/>
            <person name="Forbes L."/>
            <person name="Fu Q."/>
            <person name="Gubbala S."/>
            <person name="Hirani K."/>
            <person name="Jayaseelan J.C."/>
            <person name="Lara F."/>
            <person name="Munidasa M."/>
            <person name="Palculict T."/>
            <person name="Patil S."/>
            <person name="Pu L.-L."/>
            <person name="Saada N."/>
            <person name="Tang L."/>
            <person name="Weissenberger G."/>
            <person name="Zhu Y."/>
            <person name="Hemphill L."/>
            <person name="Shang Y."/>
            <person name="Youmans B."/>
            <person name="Ayvaz T."/>
            <person name="Ross M."/>
            <person name="Santibanez J."/>
            <person name="Aqrawi P."/>
            <person name="Gross S."/>
            <person name="Joshi V."/>
            <person name="Fowler G."/>
            <person name="Nazareth L."/>
            <person name="Reid J."/>
            <person name="Worley K."/>
            <person name="Petrosino J."/>
            <person name="Highlander S."/>
            <person name="Gibbs R."/>
        </authorList>
    </citation>
    <scope>NUCLEOTIDE SEQUENCE [LARGE SCALE GENOMIC DNA]</scope>
    <source>
        <strain evidence="2 3">ATCC 700821</strain>
    </source>
</reference>
<proteinExistence type="predicted"/>
<evidence type="ECO:0000313" key="2">
    <source>
        <dbReference type="EMBL" id="EGQ14794.1"/>
    </source>
</evidence>
<accession>F9DK46</accession>
<evidence type="ECO:0000259" key="1">
    <source>
        <dbReference type="Pfam" id="PF00899"/>
    </source>
</evidence>